<dbReference type="InterPro" id="IPR036271">
    <property type="entry name" value="Tet_transcr_reg_TetR-rel_C_sf"/>
</dbReference>
<dbReference type="PANTHER" id="PTHR47506">
    <property type="entry name" value="TRANSCRIPTIONAL REGULATORY PROTEIN"/>
    <property type="match status" value="1"/>
</dbReference>
<protein>
    <recommendedName>
        <fullName evidence="5">HTH tetR-type domain-containing protein</fullName>
    </recommendedName>
</protein>
<feature type="domain" description="HTH tetR-type" evidence="5">
    <location>
        <begin position="3"/>
        <end position="63"/>
    </location>
</feature>
<dbReference type="InterPro" id="IPR009057">
    <property type="entry name" value="Homeodomain-like_sf"/>
</dbReference>
<comment type="caution">
    <text evidence="6">The sequence shown here is derived from an EMBL/GenBank/DDBJ whole genome shotgun (WGS) entry which is preliminary data.</text>
</comment>
<dbReference type="InterPro" id="IPR041479">
    <property type="entry name" value="TetR_CgmR_C"/>
</dbReference>
<organism evidence="6 7">
    <name type="scientific">Bacillus rhizoplanae</name>
    <dbReference type="NCBI Taxonomy" id="2880966"/>
    <lineage>
        <taxon>Bacteria</taxon>
        <taxon>Bacillati</taxon>
        <taxon>Bacillota</taxon>
        <taxon>Bacilli</taxon>
        <taxon>Bacillales</taxon>
        <taxon>Bacillaceae</taxon>
        <taxon>Bacillus</taxon>
    </lineage>
</organism>
<dbReference type="PRINTS" id="PR00455">
    <property type="entry name" value="HTHTETR"/>
</dbReference>
<reference evidence="6 7" key="1">
    <citation type="submission" date="2021-10" db="EMBL/GenBank/DDBJ databases">
        <authorList>
            <person name="Criscuolo A."/>
        </authorList>
    </citation>
    <scope>NUCLEOTIDE SEQUENCE [LARGE SCALE GENOMIC DNA]</scope>
    <source>
        <strain evidence="7">CIP 111899</strain>
    </source>
</reference>
<dbReference type="PROSITE" id="PS50977">
    <property type="entry name" value="HTH_TETR_2"/>
    <property type="match status" value="1"/>
</dbReference>
<dbReference type="RefSeq" id="WP_230575097.1">
    <property type="nucleotide sequence ID" value="NZ_CAKJTI010000009.1"/>
</dbReference>
<keyword evidence="1" id="KW-0805">Transcription regulation</keyword>
<dbReference type="EMBL" id="CAKJTI010000009">
    <property type="protein sequence ID" value="CAG9612990.1"/>
    <property type="molecule type" value="Genomic_DNA"/>
</dbReference>
<accession>A0ABN7ZZC7</accession>
<evidence type="ECO:0000259" key="5">
    <source>
        <dbReference type="PROSITE" id="PS50977"/>
    </source>
</evidence>
<dbReference type="SUPFAM" id="SSF48498">
    <property type="entry name" value="Tetracyclin repressor-like, C-terminal domain"/>
    <property type="match status" value="1"/>
</dbReference>
<proteinExistence type="predicted"/>
<dbReference type="Gene3D" id="1.10.357.10">
    <property type="entry name" value="Tetracycline Repressor, domain 2"/>
    <property type="match status" value="1"/>
</dbReference>
<dbReference type="Proteomes" id="UP000789423">
    <property type="component" value="Unassembled WGS sequence"/>
</dbReference>
<evidence type="ECO:0000313" key="6">
    <source>
        <dbReference type="EMBL" id="CAG9612990.1"/>
    </source>
</evidence>
<keyword evidence="7" id="KW-1185">Reference proteome</keyword>
<sequence>MSNSRRKEILAAASFIIENYGMEKLTLEAVAKQAGISKGGLLYHFPNKDAIIKGMIDEYSSAFLMDVRDKVSNSSESIGKWHRAYLESAINDTGLSNGLVSAYVATLFTNPLLLSKFQNDCQELYEEMEKDEIEPIKAAIIRLAIDGLCYSEIFKIGKIDEGLKQKVIKQLISWTKEYE</sequence>
<name>A0ABN7ZZC7_9BACI</name>
<evidence type="ECO:0000256" key="4">
    <source>
        <dbReference type="PROSITE-ProRule" id="PRU00335"/>
    </source>
</evidence>
<keyword evidence="2 4" id="KW-0238">DNA-binding</keyword>
<feature type="DNA-binding region" description="H-T-H motif" evidence="4">
    <location>
        <begin position="26"/>
        <end position="45"/>
    </location>
</feature>
<dbReference type="Pfam" id="PF17937">
    <property type="entry name" value="TetR_C_28"/>
    <property type="match status" value="1"/>
</dbReference>
<gene>
    <name evidence="6" type="ORF">BACCIP111899_02185</name>
</gene>
<dbReference type="Pfam" id="PF00440">
    <property type="entry name" value="TetR_N"/>
    <property type="match status" value="1"/>
</dbReference>
<evidence type="ECO:0000313" key="7">
    <source>
        <dbReference type="Proteomes" id="UP000789423"/>
    </source>
</evidence>
<dbReference type="InterPro" id="IPR001647">
    <property type="entry name" value="HTH_TetR"/>
</dbReference>
<keyword evidence="3" id="KW-0804">Transcription</keyword>
<dbReference type="PANTHER" id="PTHR47506:SF6">
    <property type="entry name" value="HTH-TYPE TRANSCRIPTIONAL REPRESSOR NEMR"/>
    <property type="match status" value="1"/>
</dbReference>
<evidence type="ECO:0000256" key="2">
    <source>
        <dbReference type="ARBA" id="ARBA00023125"/>
    </source>
</evidence>
<dbReference type="SUPFAM" id="SSF46689">
    <property type="entry name" value="Homeodomain-like"/>
    <property type="match status" value="1"/>
</dbReference>
<evidence type="ECO:0000256" key="3">
    <source>
        <dbReference type="ARBA" id="ARBA00023163"/>
    </source>
</evidence>
<evidence type="ECO:0000256" key="1">
    <source>
        <dbReference type="ARBA" id="ARBA00023015"/>
    </source>
</evidence>